<feature type="domain" description="PRONE" evidence="4">
    <location>
        <begin position="117"/>
        <end position="176"/>
    </location>
</feature>
<feature type="compositionally biased region" description="Basic and acidic residues" evidence="3">
    <location>
        <begin position="63"/>
        <end position="73"/>
    </location>
</feature>
<organism evidence="5 6">
    <name type="scientific">Populus tomentosa</name>
    <name type="common">Chinese white poplar</name>
    <dbReference type="NCBI Taxonomy" id="118781"/>
    <lineage>
        <taxon>Eukaryota</taxon>
        <taxon>Viridiplantae</taxon>
        <taxon>Streptophyta</taxon>
        <taxon>Embryophyta</taxon>
        <taxon>Tracheophyta</taxon>
        <taxon>Spermatophyta</taxon>
        <taxon>Magnoliopsida</taxon>
        <taxon>eudicotyledons</taxon>
        <taxon>Gunneridae</taxon>
        <taxon>Pentapetalae</taxon>
        <taxon>rosids</taxon>
        <taxon>fabids</taxon>
        <taxon>Malpighiales</taxon>
        <taxon>Salicaceae</taxon>
        <taxon>Saliceae</taxon>
        <taxon>Populus</taxon>
    </lineage>
</organism>
<evidence type="ECO:0000259" key="4">
    <source>
        <dbReference type="PROSITE" id="PS51334"/>
    </source>
</evidence>
<evidence type="ECO:0000256" key="3">
    <source>
        <dbReference type="SAM" id="MobiDB-lite"/>
    </source>
</evidence>
<accession>A0A8X8IW60</accession>
<dbReference type="AlphaFoldDB" id="A0A8X8IW60"/>
<dbReference type="PROSITE" id="PS51334">
    <property type="entry name" value="PRONE"/>
    <property type="match status" value="1"/>
</dbReference>
<name>A0A8X8IW60_POPTO</name>
<dbReference type="Pfam" id="PF03759">
    <property type="entry name" value="PRONE"/>
    <property type="match status" value="1"/>
</dbReference>
<protein>
    <recommendedName>
        <fullName evidence="4">PRONE domain-containing protein</fullName>
    </recommendedName>
</protein>
<sequence>MVRALQEEQEEDYRSRLYRFKGMNENAGGQHVKSLSADGSSGFEEYSSMDDRMTCRNRQAPRRLNDQASDHKQKAGTSPYRNDKGPRSRIGRDEAGAAPSGKDNQNLGKSDFLRLIFVFSWGLISEMEQMKERFAKLLLGEDMSGGGKGVSSALALSNAITNLAGTLTFSLLCAIV</sequence>
<gene>
    <name evidence="5" type="ORF">POTOM_001492</name>
</gene>
<dbReference type="OrthoDB" id="1744599at2759"/>
<feature type="compositionally biased region" description="Basic and acidic residues" evidence="3">
    <location>
        <begin position="81"/>
        <end position="95"/>
    </location>
</feature>
<reference evidence="5" key="1">
    <citation type="journal article" date="2020" name="bioRxiv">
        <title>Hybrid origin of Populus tomentosa Carr. identified through genome sequencing and phylogenomic analysis.</title>
        <authorList>
            <person name="An X."/>
            <person name="Gao K."/>
            <person name="Chen Z."/>
            <person name="Li J."/>
            <person name="Yang X."/>
            <person name="Yang X."/>
            <person name="Zhou J."/>
            <person name="Guo T."/>
            <person name="Zhao T."/>
            <person name="Huang S."/>
            <person name="Miao D."/>
            <person name="Khan W.U."/>
            <person name="Rao P."/>
            <person name="Ye M."/>
            <person name="Lei B."/>
            <person name="Liao W."/>
            <person name="Wang J."/>
            <person name="Ji L."/>
            <person name="Li Y."/>
            <person name="Guo B."/>
            <person name="Mustafa N.S."/>
            <person name="Li S."/>
            <person name="Yun Q."/>
            <person name="Keller S.R."/>
            <person name="Mao J."/>
            <person name="Zhang R."/>
            <person name="Strauss S.H."/>
        </authorList>
    </citation>
    <scope>NUCLEOTIDE SEQUENCE</scope>
    <source>
        <strain evidence="5">GM15</strain>
        <tissue evidence="5">Leaf</tissue>
    </source>
</reference>
<dbReference type="EMBL" id="JAAWWB010000001">
    <property type="protein sequence ID" value="KAG6792347.1"/>
    <property type="molecule type" value="Genomic_DNA"/>
</dbReference>
<dbReference type="InterPro" id="IPR038937">
    <property type="entry name" value="RopGEF"/>
</dbReference>
<evidence type="ECO:0000313" key="5">
    <source>
        <dbReference type="EMBL" id="KAG6792347.1"/>
    </source>
</evidence>
<feature type="region of interest" description="Disordered" evidence="3">
    <location>
        <begin position="24"/>
        <end position="104"/>
    </location>
</feature>
<keyword evidence="6" id="KW-1185">Reference proteome</keyword>
<dbReference type="Proteomes" id="UP000886885">
    <property type="component" value="Chromosome 1A"/>
</dbReference>
<evidence type="ECO:0000313" key="6">
    <source>
        <dbReference type="Proteomes" id="UP000886885"/>
    </source>
</evidence>
<dbReference type="GO" id="GO:0005085">
    <property type="term" value="F:guanyl-nucleotide exchange factor activity"/>
    <property type="evidence" value="ECO:0007669"/>
    <property type="project" value="UniProtKB-UniRule"/>
</dbReference>
<keyword evidence="1 2" id="KW-0344">Guanine-nucleotide releasing factor</keyword>
<dbReference type="PANTHER" id="PTHR33101:SF10">
    <property type="entry name" value="ROP GUANINE NUCLEOTIDE EXCHANGE FACTOR 12"/>
    <property type="match status" value="1"/>
</dbReference>
<comment type="caution">
    <text evidence="5">The sequence shown here is derived from an EMBL/GenBank/DDBJ whole genome shotgun (WGS) entry which is preliminary data.</text>
</comment>
<dbReference type="PANTHER" id="PTHR33101">
    <property type="entry name" value="ROP GUANINE NUCLEOTIDE EXCHANGE FACTOR 1"/>
    <property type="match status" value="1"/>
</dbReference>
<proteinExistence type="predicted"/>
<dbReference type="InterPro" id="IPR005512">
    <property type="entry name" value="PRONE_dom"/>
</dbReference>
<evidence type="ECO:0000256" key="1">
    <source>
        <dbReference type="ARBA" id="ARBA00022658"/>
    </source>
</evidence>
<evidence type="ECO:0000256" key="2">
    <source>
        <dbReference type="PROSITE-ProRule" id="PRU00663"/>
    </source>
</evidence>